<gene>
    <name evidence="4" type="ORF">C7B43_04335</name>
</gene>
<comment type="similarity">
    <text evidence="1">Belongs to the 4-hydroxybenzoyl-CoA thioesterase family.</text>
</comment>
<dbReference type="EMBL" id="PXYT01000006">
    <property type="protein sequence ID" value="PSR30887.1"/>
    <property type="molecule type" value="Genomic_DNA"/>
</dbReference>
<feature type="region of interest" description="Disordered" evidence="3">
    <location>
        <begin position="1"/>
        <end position="30"/>
    </location>
</feature>
<evidence type="ECO:0000256" key="1">
    <source>
        <dbReference type="ARBA" id="ARBA00005953"/>
    </source>
</evidence>
<evidence type="ECO:0008006" key="6">
    <source>
        <dbReference type="Google" id="ProtNLM"/>
    </source>
</evidence>
<evidence type="ECO:0000313" key="4">
    <source>
        <dbReference type="EMBL" id="PSR30887.1"/>
    </source>
</evidence>
<keyword evidence="2" id="KW-0378">Hydrolase</keyword>
<dbReference type="Proteomes" id="UP000242699">
    <property type="component" value="Unassembled WGS sequence"/>
</dbReference>
<reference evidence="4 5" key="1">
    <citation type="journal article" date="2014" name="BMC Genomics">
        <title>Comparison of environmental and isolate Sulfobacillus genomes reveals diverse carbon, sulfur, nitrogen, and hydrogen metabolisms.</title>
        <authorList>
            <person name="Justice N.B."/>
            <person name="Norman A."/>
            <person name="Brown C.T."/>
            <person name="Singh A."/>
            <person name="Thomas B.C."/>
            <person name="Banfield J.F."/>
        </authorList>
    </citation>
    <scope>NUCLEOTIDE SEQUENCE [LARGE SCALE GENOMIC DNA]</scope>
    <source>
        <strain evidence="4">AMDSBA1</strain>
    </source>
</reference>
<evidence type="ECO:0000256" key="3">
    <source>
        <dbReference type="SAM" id="MobiDB-lite"/>
    </source>
</evidence>
<dbReference type="SUPFAM" id="SSF54637">
    <property type="entry name" value="Thioesterase/thiol ester dehydrase-isomerase"/>
    <property type="match status" value="1"/>
</dbReference>
<dbReference type="InterPro" id="IPR029069">
    <property type="entry name" value="HotDog_dom_sf"/>
</dbReference>
<dbReference type="Gene3D" id="3.10.129.10">
    <property type="entry name" value="Hotdog Thioesterase"/>
    <property type="match status" value="1"/>
</dbReference>
<proteinExistence type="inferred from homology"/>
<dbReference type="GO" id="GO:0047617">
    <property type="term" value="F:fatty acyl-CoA hydrolase activity"/>
    <property type="evidence" value="ECO:0007669"/>
    <property type="project" value="TreeGrafter"/>
</dbReference>
<protein>
    <recommendedName>
        <fullName evidence="6">Acyl-CoA thioesterase</fullName>
    </recommendedName>
</protein>
<dbReference type="InterPro" id="IPR050563">
    <property type="entry name" value="4-hydroxybenzoyl-CoA_TE"/>
</dbReference>
<evidence type="ECO:0000256" key="2">
    <source>
        <dbReference type="ARBA" id="ARBA00022801"/>
    </source>
</evidence>
<dbReference type="Pfam" id="PF13279">
    <property type="entry name" value="4HBT_2"/>
    <property type="match status" value="1"/>
</dbReference>
<comment type="caution">
    <text evidence="4">The sequence shown here is derived from an EMBL/GenBank/DDBJ whole genome shotgun (WGS) entry which is preliminary data.</text>
</comment>
<sequence>MGSPVSRRVPRRSDDYDAAPAPGTSDATDLYHSTRKGRLGMKGILIGGKRFVHETEIRVRFSETDANKHVSQLSYVIYFEQARTELIDTLAGESFDWWSQNYSLVLARQSLSYLAPAFFRQSLKIFTGIASIGRSSLNLYHLIIEKEHGTLIANQDSTVVLMDQDAQKNRAWPESFRDGVRGLLNEEADP</sequence>
<evidence type="ECO:0000313" key="5">
    <source>
        <dbReference type="Proteomes" id="UP000242699"/>
    </source>
</evidence>
<dbReference type="CDD" id="cd00586">
    <property type="entry name" value="4HBT"/>
    <property type="match status" value="1"/>
</dbReference>
<organism evidence="4 5">
    <name type="scientific">Sulfobacillus benefaciens</name>
    <dbReference type="NCBI Taxonomy" id="453960"/>
    <lineage>
        <taxon>Bacteria</taxon>
        <taxon>Bacillati</taxon>
        <taxon>Bacillota</taxon>
        <taxon>Clostridia</taxon>
        <taxon>Eubacteriales</taxon>
        <taxon>Clostridiales Family XVII. Incertae Sedis</taxon>
        <taxon>Sulfobacillus</taxon>
    </lineage>
</organism>
<name>A0A2T2X8V7_9FIRM</name>
<dbReference type="PANTHER" id="PTHR31793:SF27">
    <property type="entry name" value="NOVEL THIOESTERASE SUPERFAMILY DOMAIN AND SAPOSIN A-TYPE DOMAIN CONTAINING PROTEIN (0610012H03RIK)"/>
    <property type="match status" value="1"/>
</dbReference>
<dbReference type="PANTHER" id="PTHR31793">
    <property type="entry name" value="4-HYDROXYBENZOYL-COA THIOESTERASE FAMILY MEMBER"/>
    <property type="match status" value="1"/>
</dbReference>
<accession>A0A2T2X8V7</accession>
<dbReference type="AlphaFoldDB" id="A0A2T2X8V7"/>